<dbReference type="GO" id="GO:0009408">
    <property type="term" value="P:response to heat"/>
    <property type="evidence" value="ECO:0007669"/>
    <property type="project" value="InterPro"/>
</dbReference>
<feature type="zinc finger region" description="CR-type" evidence="5">
    <location>
        <begin position="121"/>
        <end position="206"/>
    </location>
</feature>
<organism evidence="9 10">
    <name type="scientific">Streblomastix strix</name>
    <dbReference type="NCBI Taxonomy" id="222440"/>
    <lineage>
        <taxon>Eukaryota</taxon>
        <taxon>Metamonada</taxon>
        <taxon>Preaxostyla</taxon>
        <taxon>Oxymonadida</taxon>
        <taxon>Streblomastigidae</taxon>
        <taxon>Streblomastix</taxon>
    </lineage>
</organism>
<keyword evidence="3 5" id="KW-0863">Zinc-finger</keyword>
<name>A0A5J4UVK4_9EUKA</name>
<feature type="region of interest" description="Disordered" evidence="6">
    <location>
        <begin position="376"/>
        <end position="410"/>
    </location>
</feature>
<dbReference type="HAMAP" id="MF_01152">
    <property type="entry name" value="DnaJ"/>
    <property type="match status" value="1"/>
</dbReference>
<dbReference type="EMBL" id="SNRW01012475">
    <property type="protein sequence ID" value="KAA6373775.1"/>
    <property type="molecule type" value="Genomic_DNA"/>
</dbReference>
<dbReference type="PANTHER" id="PTHR43888">
    <property type="entry name" value="DNAJ-LIKE-2, ISOFORM A-RELATED"/>
    <property type="match status" value="1"/>
</dbReference>
<dbReference type="InterPro" id="IPR044713">
    <property type="entry name" value="DNJA1/2-like"/>
</dbReference>
<comment type="caution">
    <text evidence="9">The sequence shown here is derived from an EMBL/GenBank/DDBJ whole genome shotgun (WGS) entry which is preliminary data.</text>
</comment>
<dbReference type="GO" id="GO:0008270">
    <property type="term" value="F:zinc ion binding"/>
    <property type="evidence" value="ECO:0007669"/>
    <property type="project" value="UniProtKB-KW"/>
</dbReference>
<dbReference type="PROSITE" id="PS00636">
    <property type="entry name" value="DNAJ_1"/>
    <property type="match status" value="1"/>
</dbReference>
<dbReference type="Pfam" id="PF01556">
    <property type="entry name" value="DnaJ_C"/>
    <property type="match status" value="1"/>
</dbReference>
<reference evidence="9 10" key="1">
    <citation type="submission" date="2019-03" db="EMBL/GenBank/DDBJ databases">
        <title>Single cell metagenomics reveals metabolic interactions within the superorganism composed of flagellate Streblomastix strix and complex community of Bacteroidetes bacteria on its surface.</title>
        <authorList>
            <person name="Treitli S.C."/>
            <person name="Kolisko M."/>
            <person name="Husnik F."/>
            <person name="Keeling P."/>
            <person name="Hampl V."/>
        </authorList>
    </citation>
    <scope>NUCLEOTIDE SEQUENCE [LARGE SCALE GENOMIC DNA]</scope>
    <source>
        <strain evidence="9">ST1C</strain>
    </source>
</reference>
<evidence type="ECO:0000256" key="6">
    <source>
        <dbReference type="SAM" id="MobiDB-lite"/>
    </source>
</evidence>
<dbReference type="PROSITE" id="PS50076">
    <property type="entry name" value="DNAJ_2"/>
    <property type="match status" value="1"/>
</dbReference>
<keyword evidence="4 5" id="KW-0862">Zinc</keyword>
<dbReference type="InterPro" id="IPR012724">
    <property type="entry name" value="DnaJ"/>
</dbReference>
<dbReference type="PROSITE" id="PS51188">
    <property type="entry name" value="ZF_CR"/>
    <property type="match status" value="1"/>
</dbReference>
<dbReference type="SUPFAM" id="SSF57938">
    <property type="entry name" value="DnaJ/Hsp40 cysteine-rich domain"/>
    <property type="match status" value="1"/>
</dbReference>
<dbReference type="Gene3D" id="2.60.260.20">
    <property type="entry name" value="Urease metallochaperone UreE, N-terminal domain"/>
    <property type="match status" value="2"/>
</dbReference>
<evidence type="ECO:0000256" key="1">
    <source>
        <dbReference type="ARBA" id="ARBA00022723"/>
    </source>
</evidence>
<dbReference type="InterPro" id="IPR001305">
    <property type="entry name" value="HSP_DnaJ_Cys-rich_dom"/>
</dbReference>
<feature type="domain" description="J" evidence="7">
    <location>
        <begin position="2"/>
        <end position="67"/>
    </location>
</feature>
<dbReference type="GO" id="GO:0030544">
    <property type="term" value="F:Hsp70 protein binding"/>
    <property type="evidence" value="ECO:0007669"/>
    <property type="project" value="InterPro"/>
</dbReference>
<dbReference type="Gene3D" id="2.10.230.10">
    <property type="entry name" value="Heat shock protein DnaJ, cysteine-rich domain"/>
    <property type="match status" value="1"/>
</dbReference>
<dbReference type="OrthoDB" id="550424at2759"/>
<dbReference type="FunFam" id="2.60.260.20:FF:000003">
    <property type="entry name" value="DnaJ subfamily A member 2"/>
    <property type="match status" value="1"/>
</dbReference>
<dbReference type="Gene3D" id="1.10.287.110">
    <property type="entry name" value="DnaJ domain"/>
    <property type="match status" value="1"/>
</dbReference>
<evidence type="ECO:0000259" key="7">
    <source>
        <dbReference type="PROSITE" id="PS50076"/>
    </source>
</evidence>
<dbReference type="GO" id="GO:0006457">
    <property type="term" value="P:protein folding"/>
    <property type="evidence" value="ECO:0007669"/>
    <property type="project" value="InterPro"/>
</dbReference>
<evidence type="ECO:0000256" key="4">
    <source>
        <dbReference type="ARBA" id="ARBA00022833"/>
    </source>
</evidence>
<keyword evidence="2" id="KW-0677">Repeat</keyword>
<evidence type="ECO:0000256" key="2">
    <source>
        <dbReference type="ARBA" id="ARBA00022737"/>
    </source>
</evidence>
<dbReference type="InterPro" id="IPR002939">
    <property type="entry name" value="DnaJ_C"/>
</dbReference>
<dbReference type="Pfam" id="PF00684">
    <property type="entry name" value="DnaJ_CXXCXGXG"/>
    <property type="match status" value="1"/>
</dbReference>
<dbReference type="SUPFAM" id="SSF46565">
    <property type="entry name" value="Chaperone J-domain"/>
    <property type="match status" value="1"/>
</dbReference>
<keyword evidence="1 5" id="KW-0479">Metal-binding</keyword>
<evidence type="ECO:0000256" key="3">
    <source>
        <dbReference type="ARBA" id="ARBA00022771"/>
    </source>
</evidence>
<dbReference type="InterPro" id="IPR036410">
    <property type="entry name" value="HSP_DnaJ_Cys-rich_dom_sf"/>
</dbReference>
<dbReference type="InterPro" id="IPR018253">
    <property type="entry name" value="DnaJ_domain_CS"/>
</dbReference>
<dbReference type="InterPro" id="IPR036869">
    <property type="entry name" value="J_dom_sf"/>
</dbReference>
<dbReference type="Proteomes" id="UP000324800">
    <property type="component" value="Unassembled WGS sequence"/>
</dbReference>
<dbReference type="InterPro" id="IPR001623">
    <property type="entry name" value="DnaJ_domain"/>
</dbReference>
<evidence type="ECO:0000256" key="5">
    <source>
        <dbReference type="PROSITE-ProRule" id="PRU00546"/>
    </source>
</evidence>
<sequence length="410" mass="45864">MSFYEVLGVEDNASADDIKKAYKKLALKYHPDKNPGDAQAEAKFKQLTRAYEILSNQKTREQYDKYGEEGFKEQSSDEPSSIFDALFPGMFSTKTQRKQRGKKGDNVVRKLPVTLEDMYVGKQQRMRLQKQIQCPDCDGKGSKKPGAAKICQQCKGQGVKVGMRQVGAMFFQQIHEKCTYCEGQGQTINPRDRCGRCEGRRVVNEKKSIEINVERGSVNGQRITFEREGDQDPDTEPGDVIIVLEQQPHRLYERKGNDLHINRTLNLGEALCGFEFEIITLDGRILRIKSAEGEVIRPGDTRIVYGEGMPVYRSPLTIGDLIVHFKVAFPSKGSLNAEHINLLNEILKEEGFDQNVNKDGGIGISSNEDREVVELIEIEPSTSSSSSSSSSSEGSKGKVYETNDDDEGSD</sequence>
<evidence type="ECO:0000259" key="8">
    <source>
        <dbReference type="PROSITE" id="PS51188"/>
    </source>
</evidence>
<dbReference type="AlphaFoldDB" id="A0A5J4UVK4"/>
<dbReference type="Pfam" id="PF00226">
    <property type="entry name" value="DnaJ"/>
    <property type="match status" value="1"/>
</dbReference>
<dbReference type="GO" id="GO:0005524">
    <property type="term" value="F:ATP binding"/>
    <property type="evidence" value="ECO:0007669"/>
    <property type="project" value="InterPro"/>
</dbReference>
<dbReference type="CDD" id="cd06257">
    <property type="entry name" value="DnaJ"/>
    <property type="match status" value="1"/>
</dbReference>
<evidence type="ECO:0000313" key="9">
    <source>
        <dbReference type="EMBL" id="KAA6373775.1"/>
    </source>
</evidence>
<feature type="domain" description="CR-type" evidence="8">
    <location>
        <begin position="121"/>
        <end position="206"/>
    </location>
</feature>
<dbReference type="InterPro" id="IPR008971">
    <property type="entry name" value="HSP40/DnaJ_pept-bd"/>
</dbReference>
<feature type="compositionally biased region" description="Low complexity" evidence="6">
    <location>
        <begin position="381"/>
        <end position="392"/>
    </location>
</feature>
<dbReference type="CDD" id="cd10747">
    <property type="entry name" value="DnaJ_C"/>
    <property type="match status" value="1"/>
</dbReference>
<dbReference type="PRINTS" id="PR00625">
    <property type="entry name" value="JDOMAIN"/>
</dbReference>
<feature type="non-terminal residue" evidence="9">
    <location>
        <position position="410"/>
    </location>
</feature>
<proteinExistence type="inferred from homology"/>
<evidence type="ECO:0000313" key="10">
    <source>
        <dbReference type="Proteomes" id="UP000324800"/>
    </source>
</evidence>
<dbReference type="CDD" id="cd10719">
    <property type="entry name" value="DnaJ_zf"/>
    <property type="match status" value="1"/>
</dbReference>
<dbReference type="FunFam" id="2.10.230.10:FF:000001">
    <property type="entry name" value="DnaJ subfamily A member 2"/>
    <property type="match status" value="1"/>
</dbReference>
<protein>
    <submittedName>
        <fullName evidence="9">Putative dnaJ subfamily A member 1</fullName>
    </submittedName>
</protein>
<dbReference type="GO" id="GO:0051082">
    <property type="term" value="F:unfolded protein binding"/>
    <property type="evidence" value="ECO:0007669"/>
    <property type="project" value="InterPro"/>
</dbReference>
<accession>A0A5J4UVK4</accession>
<dbReference type="SUPFAM" id="SSF49493">
    <property type="entry name" value="HSP40/DnaJ peptide-binding domain"/>
    <property type="match status" value="2"/>
</dbReference>
<gene>
    <name evidence="9" type="ORF">EZS28_030699</name>
</gene>
<dbReference type="SMART" id="SM00271">
    <property type="entry name" value="DnaJ"/>
    <property type="match status" value="1"/>
</dbReference>